<evidence type="ECO:0000256" key="2">
    <source>
        <dbReference type="ARBA" id="ARBA00022741"/>
    </source>
</evidence>
<comment type="caution">
    <text evidence="5">The sequence shown here is derived from an EMBL/GenBank/DDBJ whole genome shotgun (WGS) entry which is preliminary data.</text>
</comment>
<dbReference type="EMBL" id="QXDL01000046">
    <property type="protein sequence ID" value="RIH86419.1"/>
    <property type="molecule type" value="Genomic_DNA"/>
</dbReference>
<dbReference type="InterPro" id="IPR003439">
    <property type="entry name" value="ABC_transporter-like_ATP-bd"/>
</dbReference>
<dbReference type="EC" id="3.6.3.-" evidence="5"/>
<dbReference type="SUPFAM" id="SSF52540">
    <property type="entry name" value="P-loop containing nucleoside triphosphate hydrolases"/>
    <property type="match status" value="1"/>
</dbReference>
<keyword evidence="5" id="KW-0378">Hydrolase</keyword>
<dbReference type="SMART" id="SM00382">
    <property type="entry name" value="AAA"/>
    <property type="match status" value="1"/>
</dbReference>
<reference evidence="5 6" key="1">
    <citation type="submission" date="2018-08" db="EMBL/GenBank/DDBJ databases">
        <title>Meiothermus terrae DSM 26712 genome sequencing project.</title>
        <authorList>
            <person name="Da Costa M.S."/>
            <person name="Albuquerque L."/>
            <person name="Raposo P."/>
            <person name="Froufe H.J.C."/>
            <person name="Barroso C.S."/>
            <person name="Egas C."/>
        </authorList>
    </citation>
    <scope>NUCLEOTIDE SEQUENCE [LARGE SCALE GENOMIC DNA]</scope>
    <source>
        <strain evidence="5 6">DSM 26712</strain>
    </source>
</reference>
<dbReference type="FunFam" id="3.40.50.300:FF:000421">
    <property type="entry name" value="Branched-chain amino acid ABC transporter ATP-binding protein"/>
    <property type="match status" value="1"/>
</dbReference>
<dbReference type="RefSeq" id="WP_119314597.1">
    <property type="nucleotide sequence ID" value="NZ_QXDL01000046.1"/>
</dbReference>
<keyword evidence="1" id="KW-0813">Transport</keyword>
<feature type="domain" description="ABC transporter" evidence="4">
    <location>
        <begin position="3"/>
        <end position="251"/>
    </location>
</feature>
<dbReference type="Pfam" id="PF12399">
    <property type="entry name" value="BCA_ABC_TP_C"/>
    <property type="match status" value="1"/>
</dbReference>
<accession>A0A399ETL0</accession>
<name>A0A399ETL0_9DEIN</name>
<dbReference type="InterPro" id="IPR051120">
    <property type="entry name" value="ABC_AA/LPS_Transport"/>
</dbReference>
<evidence type="ECO:0000313" key="5">
    <source>
        <dbReference type="EMBL" id="RIH86419.1"/>
    </source>
</evidence>
<dbReference type="OrthoDB" id="34082at2"/>
<dbReference type="PROSITE" id="PS50893">
    <property type="entry name" value="ABC_TRANSPORTER_2"/>
    <property type="match status" value="1"/>
</dbReference>
<dbReference type="GO" id="GO:0005524">
    <property type="term" value="F:ATP binding"/>
    <property type="evidence" value="ECO:0007669"/>
    <property type="project" value="UniProtKB-KW"/>
</dbReference>
<dbReference type="InterPro" id="IPR027417">
    <property type="entry name" value="P-loop_NTPase"/>
</dbReference>
<evidence type="ECO:0000259" key="4">
    <source>
        <dbReference type="PROSITE" id="PS50893"/>
    </source>
</evidence>
<proteinExistence type="predicted"/>
<dbReference type="Proteomes" id="UP000265715">
    <property type="component" value="Unassembled WGS sequence"/>
</dbReference>
<dbReference type="PANTHER" id="PTHR45772:SF1">
    <property type="entry name" value="ABC TRANSPORTER ATP-BINDING PROTEIN"/>
    <property type="match status" value="1"/>
</dbReference>
<dbReference type="CDD" id="cd03219">
    <property type="entry name" value="ABC_Mj1267_LivG_branched"/>
    <property type="match status" value="1"/>
</dbReference>
<keyword evidence="2" id="KW-0547">Nucleotide-binding</keyword>
<dbReference type="InterPro" id="IPR032823">
    <property type="entry name" value="BCA_ABC_TP_C"/>
</dbReference>
<evidence type="ECO:0000256" key="1">
    <source>
        <dbReference type="ARBA" id="ARBA00022448"/>
    </source>
</evidence>
<gene>
    <name evidence="5" type="primary">lptB_2</name>
    <name evidence="5" type="ORF">Mterra_01456</name>
</gene>
<dbReference type="GO" id="GO:0005886">
    <property type="term" value="C:plasma membrane"/>
    <property type="evidence" value="ECO:0007669"/>
    <property type="project" value="TreeGrafter"/>
</dbReference>
<dbReference type="InterPro" id="IPR003593">
    <property type="entry name" value="AAA+_ATPase"/>
</dbReference>
<keyword evidence="6" id="KW-1185">Reference proteome</keyword>
<dbReference type="GO" id="GO:0016887">
    <property type="term" value="F:ATP hydrolysis activity"/>
    <property type="evidence" value="ECO:0007669"/>
    <property type="project" value="InterPro"/>
</dbReference>
<protein>
    <submittedName>
        <fullName evidence="5">Lipopolysaccharide export system ATP-binding protein LptB</fullName>
        <ecNumber evidence="5">3.6.3.-</ecNumber>
    </submittedName>
</protein>
<dbReference type="Pfam" id="PF00005">
    <property type="entry name" value="ABC_tran"/>
    <property type="match status" value="1"/>
</dbReference>
<dbReference type="Gene3D" id="3.40.50.300">
    <property type="entry name" value="P-loop containing nucleotide triphosphate hydrolases"/>
    <property type="match status" value="1"/>
</dbReference>
<organism evidence="5 6">
    <name type="scientific">Calidithermus terrae</name>
    <dbReference type="NCBI Taxonomy" id="1408545"/>
    <lineage>
        <taxon>Bacteria</taxon>
        <taxon>Thermotogati</taxon>
        <taxon>Deinococcota</taxon>
        <taxon>Deinococci</taxon>
        <taxon>Thermales</taxon>
        <taxon>Thermaceae</taxon>
        <taxon>Calidithermus</taxon>
    </lineage>
</organism>
<keyword evidence="3 5" id="KW-0067">ATP-binding</keyword>
<dbReference type="PANTHER" id="PTHR45772">
    <property type="entry name" value="CONSERVED COMPONENT OF ABC TRANSPORTER FOR NATURAL AMINO ACIDS-RELATED"/>
    <property type="match status" value="1"/>
</dbReference>
<dbReference type="AlphaFoldDB" id="A0A399ETL0"/>
<evidence type="ECO:0000256" key="3">
    <source>
        <dbReference type="ARBA" id="ARBA00022840"/>
    </source>
</evidence>
<sequence>MQLSVEKVSLAFGGLRALSDVSLEVAQGELVSIIGPNGAGKTSLLNCISGFYHPSSGRISFEGHDLTRASPHQVTQYGVARAFQNIELFNGLTVLENLLLARHTFSKYNLLEAVLVYGPAMKVGVANRRSVEEVIDFMDLEPYRKALVGDLPYGVRKRVEVARALSLSPKLLLLDEPMAGMTLEEKEDMVRYILDIRAERGTTIILIEHDLGVVMDISDRVYVLDFGQVIAAGSPEEVSRNPRVQEAYVGVETP</sequence>
<evidence type="ECO:0000313" key="6">
    <source>
        <dbReference type="Proteomes" id="UP000265715"/>
    </source>
</evidence>